<dbReference type="PRINTS" id="PR01183">
    <property type="entry name" value="RIBORDTASEM1"/>
</dbReference>
<evidence type="ECO:0000256" key="9">
    <source>
        <dbReference type="ARBA" id="ARBA00023157"/>
    </source>
</evidence>
<evidence type="ECO:0000313" key="17">
    <source>
        <dbReference type="EMBL" id="PSO04534.1"/>
    </source>
</evidence>
<feature type="domain" description="Ribonucleotide reductase large subunit N-terminal" evidence="14">
    <location>
        <begin position="27"/>
        <end position="101"/>
    </location>
</feature>
<keyword evidence="9" id="KW-1015">Disulfide bond</keyword>
<dbReference type="InterPro" id="IPR013509">
    <property type="entry name" value="RNR_lsu_N"/>
</dbReference>
<dbReference type="CDD" id="cd02888">
    <property type="entry name" value="RNR_II_dimer"/>
    <property type="match status" value="1"/>
</dbReference>
<dbReference type="Pfam" id="PF00317">
    <property type="entry name" value="Ribonuc_red_lgN"/>
    <property type="match status" value="1"/>
</dbReference>
<evidence type="ECO:0000256" key="8">
    <source>
        <dbReference type="ARBA" id="ARBA00023002"/>
    </source>
</evidence>
<keyword evidence="7 13" id="KW-0547">Nucleotide-binding</keyword>
<dbReference type="PANTHER" id="PTHR43371">
    <property type="entry name" value="VITAMIN B12-DEPENDENT RIBONUCLEOTIDE REDUCTASE"/>
    <property type="match status" value="1"/>
</dbReference>
<dbReference type="EC" id="1.17.4.1" evidence="3 13"/>
<gene>
    <name evidence="17" type="ORF">B9Q13_04260</name>
</gene>
<evidence type="ECO:0000313" key="18">
    <source>
        <dbReference type="Proteomes" id="UP000241886"/>
    </source>
</evidence>
<dbReference type="GO" id="GO:0009263">
    <property type="term" value="P:deoxyribonucleotide biosynthetic process"/>
    <property type="evidence" value="ECO:0007669"/>
    <property type="project" value="InterPro"/>
</dbReference>
<evidence type="ECO:0000259" key="14">
    <source>
        <dbReference type="Pfam" id="PF00317"/>
    </source>
</evidence>
<sequence>MSLEMEKEQQRAIQIFDETLKFFDGDELRARVFLEKYALRDLDGNVVEKLPTEMWRRVAREIASVEPSEKRKEWEEKFYWLLSDFRFVPGGRIMFGAGQKRKSTLLNCYVIPIKEDSIEGIFEWCKQAARTYSYGGGVGTDISILRPKGAPVHNAAIHSTGSVSFMNIMSETTGTIGQAGRRGALMITIRVDHPDIFDFIKVKRDLKSVRYANISVRVTDEFMRAVEEDREFTLWYENEIVGRIERKVRARELWRELVQSARDWAEPGLIFWDTVKKWSPSEYNGMEVITTNPCSEQPLQAYGACDLGNINLSTFVVDEFTQNARVDWESLEKAVRYGVRFLDDVLDYNKDRHPLPEQRQASLNSRRIGLGFTGLADMLAKLRIKYDSEEALEFVDKLFDRIKHIAYDESIELAREKGPFPLFDAEKHLSRPFIKTLDPAIQERIRQYGLRNVCILTVPPVGSGSVLAGTSSGIEPIFAFSYTRRSESLSKEYYKVYHPLVKEYMDMFALKSEEELPDFFVTAHKIKPEFRVKMQAVIQKHIDSAISSTVNLPEKVSVEEVERIYFLAWKLGCKGITVYREGSREGVLLTEKKKELDKKWERPRILSGKTVKLRLPQGSIYVTVNSDEEGIKEVFVNLGKSGSDEKSYSEAIGRLISRYLQQGGDVKDVIKSLKGIHGRNVTWDNGLQLLSVPDAVAKALEIILGESPVEKRASFKLGSPDHENKPVGVEVCPSCGEQSLVNESGCFTCKNCGFTKCE</sequence>
<keyword evidence="5 13" id="KW-0846">Cobalamin</keyword>
<comment type="function">
    <text evidence="11 13">Catalyzes the reduction of ribonucleotides to deoxyribonucleotides. May function to provide a pool of deoxyribonucleotide precursors for DNA repair during oxygen limitation and/or for immediate growth after restoration of oxygen.</text>
</comment>
<protein>
    <recommendedName>
        <fullName evidence="4 13">Vitamin B12-dependent ribonucleotide reductase</fullName>
        <ecNumber evidence="3 13">1.17.4.1</ecNumber>
    </recommendedName>
</protein>
<dbReference type="GO" id="GO:0004748">
    <property type="term" value="F:ribonucleoside-diphosphate reductase activity, thioredoxin disulfide as acceptor"/>
    <property type="evidence" value="ECO:0007669"/>
    <property type="project" value="UniProtKB-EC"/>
</dbReference>
<evidence type="ECO:0000259" key="16">
    <source>
        <dbReference type="Pfam" id="PF12637"/>
    </source>
</evidence>
<evidence type="ECO:0000256" key="7">
    <source>
        <dbReference type="ARBA" id="ARBA00022741"/>
    </source>
</evidence>
<evidence type="ECO:0000259" key="15">
    <source>
        <dbReference type="Pfam" id="PF02867"/>
    </source>
</evidence>
<dbReference type="InterPro" id="IPR013344">
    <property type="entry name" value="RNR_NrdJ/NrdZ"/>
</dbReference>
<dbReference type="Pfam" id="PF02867">
    <property type="entry name" value="Ribonuc_red_lgC"/>
    <property type="match status" value="1"/>
</dbReference>
<evidence type="ECO:0000256" key="11">
    <source>
        <dbReference type="ARBA" id="ARBA00025437"/>
    </source>
</evidence>
<dbReference type="Gene3D" id="3.20.70.20">
    <property type="match status" value="1"/>
</dbReference>
<evidence type="ECO:0000256" key="3">
    <source>
        <dbReference type="ARBA" id="ARBA00012274"/>
    </source>
</evidence>
<dbReference type="NCBIfam" id="TIGR02504">
    <property type="entry name" value="NrdJ_Z"/>
    <property type="match status" value="1"/>
</dbReference>
<dbReference type="GO" id="GO:0071897">
    <property type="term" value="P:DNA biosynthetic process"/>
    <property type="evidence" value="ECO:0007669"/>
    <property type="project" value="UniProtKB-KW"/>
</dbReference>
<dbReference type="GO" id="GO:0005524">
    <property type="term" value="F:ATP binding"/>
    <property type="evidence" value="ECO:0007669"/>
    <property type="project" value="InterPro"/>
</dbReference>
<comment type="similarity">
    <text evidence="2 13">Belongs to the ribonucleoside diphosphate reductase class-2 family.</text>
</comment>
<evidence type="ECO:0000256" key="1">
    <source>
        <dbReference type="ARBA" id="ARBA00001922"/>
    </source>
</evidence>
<keyword evidence="6 13" id="KW-0237">DNA synthesis</keyword>
<evidence type="ECO:0000256" key="2">
    <source>
        <dbReference type="ARBA" id="ARBA00007405"/>
    </source>
</evidence>
<accession>A0A2R6C115</accession>
<name>A0A2R6C115_9ARCH</name>
<dbReference type="InterPro" id="IPR050862">
    <property type="entry name" value="RdRp_reductase_class-2"/>
</dbReference>
<comment type="caution">
    <text evidence="17">The sequence shown here is derived from an EMBL/GenBank/DDBJ whole genome shotgun (WGS) entry which is preliminary data.</text>
</comment>
<evidence type="ECO:0000256" key="5">
    <source>
        <dbReference type="ARBA" id="ARBA00022628"/>
    </source>
</evidence>
<dbReference type="GO" id="GO:0031419">
    <property type="term" value="F:cobalamin binding"/>
    <property type="evidence" value="ECO:0007669"/>
    <property type="project" value="UniProtKB-KW"/>
</dbReference>
<feature type="domain" description="TSCPD" evidence="16">
    <location>
        <begin position="602"/>
        <end position="702"/>
    </location>
</feature>
<comment type="cofactor">
    <cofactor evidence="1 13">
        <name>adenosylcob(III)alamin</name>
        <dbReference type="ChEBI" id="CHEBI:18408"/>
    </cofactor>
</comment>
<evidence type="ECO:0000256" key="13">
    <source>
        <dbReference type="RuleBase" id="RU364064"/>
    </source>
</evidence>
<proteinExistence type="inferred from homology"/>
<comment type="catalytic activity">
    <reaction evidence="12 13">
        <text>a 2'-deoxyribonucleoside 5'-diphosphate + [thioredoxin]-disulfide + H2O = a ribonucleoside 5'-diphosphate + [thioredoxin]-dithiol</text>
        <dbReference type="Rhea" id="RHEA:23252"/>
        <dbReference type="Rhea" id="RHEA-COMP:10698"/>
        <dbReference type="Rhea" id="RHEA-COMP:10700"/>
        <dbReference type="ChEBI" id="CHEBI:15377"/>
        <dbReference type="ChEBI" id="CHEBI:29950"/>
        <dbReference type="ChEBI" id="CHEBI:50058"/>
        <dbReference type="ChEBI" id="CHEBI:57930"/>
        <dbReference type="ChEBI" id="CHEBI:73316"/>
        <dbReference type="EC" id="1.17.4.1"/>
    </reaction>
</comment>
<dbReference type="Pfam" id="PF12637">
    <property type="entry name" value="TSCPD"/>
    <property type="match status" value="1"/>
</dbReference>
<evidence type="ECO:0000256" key="6">
    <source>
        <dbReference type="ARBA" id="ARBA00022634"/>
    </source>
</evidence>
<evidence type="ECO:0000256" key="4">
    <source>
        <dbReference type="ARBA" id="ARBA00014409"/>
    </source>
</evidence>
<keyword evidence="10 13" id="KW-0170">Cobalt</keyword>
<organism evidence="17 18">
    <name type="scientific">Candidatus Marsarchaeota G2 archaeon ECH_B_SAG-G16</name>
    <dbReference type="NCBI Taxonomy" id="1978167"/>
    <lineage>
        <taxon>Archaea</taxon>
        <taxon>Candidatus Marsarchaeota</taxon>
        <taxon>Candidatus Marsarchaeota group 2</taxon>
    </lineage>
</organism>
<dbReference type="EMBL" id="NEXO01000058">
    <property type="protein sequence ID" value="PSO04534.1"/>
    <property type="molecule type" value="Genomic_DNA"/>
</dbReference>
<keyword evidence="8 13" id="KW-0560">Oxidoreductase</keyword>
<dbReference type="PANTHER" id="PTHR43371:SF1">
    <property type="entry name" value="RIBONUCLEOSIDE-DIPHOSPHATE REDUCTASE"/>
    <property type="match status" value="1"/>
</dbReference>
<evidence type="ECO:0000256" key="12">
    <source>
        <dbReference type="ARBA" id="ARBA00047754"/>
    </source>
</evidence>
<evidence type="ECO:0000256" key="10">
    <source>
        <dbReference type="ARBA" id="ARBA00023285"/>
    </source>
</evidence>
<feature type="domain" description="Ribonucleotide reductase large subunit C-terminal" evidence="15">
    <location>
        <begin position="107"/>
        <end position="579"/>
    </location>
</feature>
<dbReference type="Proteomes" id="UP000241886">
    <property type="component" value="Unassembled WGS sequence"/>
</dbReference>
<dbReference type="SUPFAM" id="SSF51998">
    <property type="entry name" value="PFL-like glycyl radical enzymes"/>
    <property type="match status" value="1"/>
</dbReference>
<dbReference type="InterPro" id="IPR024434">
    <property type="entry name" value="TSCPD_dom"/>
</dbReference>
<dbReference type="AlphaFoldDB" id="A0A2R6C115"/>
<reference evidence="17 18" key="1">
    <citation type="submission" date="2017-04" db="EMBL/GenBank/DDBJ databases">
        <title>Novel microbial lineages endemic to geothermal iron-oxide mats fill important gaps in the evolutionary history of Archaea.</title>
        <authorList>
            <person name="Jay Z.J."/>
            <person name="Beam J.P."/>
            <person name="Dlakic M."/>
            <person name="Rusch D.B."/>
            <person name="Kozubal M.A."/>
            <person name="Inskeep W.P."/>
        </authorList>
    </citation>
    <scope>NUCLEOTIDE SEQUENCE [LARGE SCALE GENOMIC DNA]</scope>
    <source>
        <strain evidence="17">ECH_B_SAG-G16</strain>
    </source>
</reference>
<dbReference type="InterPro" id="IPR000788">
    <property type="entry name" value="RNR_lg_C"/>
</dbReference>